<dbReference type="EMBL" id="AZFY01000034">
    <property type="protein sequence ID" value="KRM10130.1"/>
    <property type="molecule type" value="Genomic_DNA"/>
</dbReference>
<accession>A0A0R1VXF1</accession>
<reference evidence="1 2" key="1">
    <citation type="journal article" date="2015" name="Genome Announc.">
        <title>Expanding the biotechnology potential of lactobacilli through comparative genomics of 213 strains and associated genera.</title>
        <authorList>
            <person name="Sun Z."/>
            <person name="Harris H.M."/>
            <person name="McCann A."/>
            <person name="Guo C."/>
            <person name="Argimon S."/>
            <person name="Zhang W."/>
            <person name="Yang X."/>
            <person name="Jeffery I.B."/>
            <person name="Cooney J.C."/>
            <person name="Kagawa T.F."/>
            <person name="Liu W."/>
            <person name="Song Y."/>
            <person name="Salvetti E."/>
            <person name="Wrobel A."/>
            <person name="Rasinkangas P."/>
            <person name="Parkhill J."/>
            <person name="Rea M.C."/>
            <person name="O'Sullivan O."/>
            <person name="Ritari J."/>
            <person name="Douillard F.P."/>
            <person name="Paul Ross R."/>
            <person name="Yang R."/>
            <person name="Briner A.E."/>
            <person name="Felis G.E."/>
            <person name="de Vos W.M."/>
            <person name="Barrangou R."/>
            <person name="Klaenhammer T.R."/>
            <person name="Caufield P.W."/>
            <person name="Cui Y."/>
            <person name="Zhang H."/>
            <person name="O'Toole P.W."/>
        </authorList>
    </citation>
    <scope>NUCLEOTIDE SEQUENCE [LARGE SCALE GENOMIC DNA]</scope>
    <source>
        <strain evidence="1 2">DSM 18382</strain>
    </source>
</reference>
<organism evidence="1 2">
    <name type="scientific">Lentilactobacillus farraginis DSM 18382 = JCM 14108</name>
    <dbReference type="NCBI Taxonomy" id="1423743"/>
    <lineage>
        <taxon>Bacteria</taxon>
        <taxon>Bacillati</taxon>
        <taxon>Bacillota</taxon>
        <taxon>Bacilli</taxon>
        <taxon>Lactobacillales</taxon>
        <taxon>Lactobacillaceae</taxon>
        <taxon>Lentilactobacillus</taxon>
    </lineage>
</organism>
<evidence type="ECO:0000313" key="2">
    <source>
        <dbReference type="Proteomes" id="UP000051966"/>
    </source>
</evidence>
<name>A0A0R1VXF1_9LACO</name>
<dbReference type="Proteomes" id="UP000051966">
    <property type="component" value="Unassembled WGS sequence"/>
</dbReference>
<proteinExistence type="predicted"/>
<dbReference type="PATRIC" id="fig|1423743.5.peg.2377"/>
<gene>
    <name evidence="1" type="ORF">FD41_GL002316</name>
</gene>
<keyword evidence="2" id="KW-1185">Reference proteome</keyword>
<sequence length="92" mass="10313">MKKQLKGAVPMDEIVFFNPGDSIGNFHDHNEAVKTAQIYKQKQEADKKVLVVHGANSQSFDIFLADDAITHTNEAVSNHNTTEKPYRVSDKL</sequence>
<protein>
    <submittedName>
        <fullName evidence="1">Uncharacterized protein</fullName>
    </submittedName>
</protein>
<dbReference type="AlphaFoldDB" id="A0A0R1VXF1"/>
<comment type="caution">
    <text evidence="1">The sequence shown here is derived from an EMBL/GenBank/DDBJ whole genome shotgun (WGS) entry which is preliminary data.</text>
</comment>
<evidence type="ECO:0000313" key="1">
    <source>
        <dbReference type="EMBL" id="KRM10130.1"/>
    </source>
</evidence>